<name>A0ABV2AUN2_9EUKA</name>
<proteinExistence type="predicted"/>
<protein>
    <submittedName>
        <fullName evidence="1">Uncharacterized protein</fullName>
    </submittedName>
</protein>
<sequence length="149" mass="17710">MYSKRWLFTLNVFKTRLNYQRKILKMSCLNQSTLSANKNNDLDLSFEDKIKATRLRAIKLKLDRKNTESLKLWQEIIDVLEKRRSTSKIDRKLSKILGEAYCFRAHSKRLPAERAEDFEKAIRITKDIKGAVDLFKKELELKYAYVAYK</sequence>
<dbReference type="Proteomes" id="UP001439008">
    <property type="component" value="Unassembled WGS sequence"/>
</dbReference>
<dbReference type="EMBL" id="JBDODL010004627">
    <property type="protein sequence ID" value="MES1923092.1"/>
    <property type="molecule type" value="Genomic_DNA"/>
</dbReference>
<organism evidence="1 2">
    <name type="scientific">Bonamia ostreae</name>
    <dbReference type="NCBI Taxonomy" id="126728"/>
    <lineage>
        <taxon>Eukaryota</taxon>
        <taxon>Sar</taxon>
        <taxon>Rhizaria</taxon>
        <taxon>Endomyxa</taxon>
        <taxon>Ascetosporea</taxon>
        <taxon>Haplosporida</taxon>
        <taxon>Bonamia</taxon>
    </lineage>
</organism>
<gene>
    <name evidence="1" type="ORF">MHBO_004631</name>
</gene>
<accession>A0ABV2AUN2</accession>
<reference evidence="1 2" key="1">
    <citation type="journal article" date="2024" name="BMC Biol.">
        <title>Comparative genomics of Ascetosporea gives new insight into the evolutionary basis for animal parasitism in Rhizaria.</title>
        <authorList>
            <person name="Hiltunen Thoren M."/>
            <person name="Onut-Brannstrom I."/>
            <person name="Alfjorden A."/>
            <person name="Peckova H."/>
            <person name="Swords F."/>
            <person name="Hooper C."/>
            <person name="Holzer A.S."/>
            <person name="Bass D."/>
            <person name="Burki F."/>
        </authorList>
    </citation>
    <scope>NUCLEOTIDE SEQUENCE [LARGE SCALE GENOMIC DNA]</scope>
    <source>
        <strain evidence="1">20-A016</strain>
    </source>
</reference>
<evidence type="ECO:0000313" key="1">
    <source>
        <dbReference type="EMBL" id="MES1923092.1"/>
    </source>
</evidence>
<keyword evidence="2" id="KW-1185">Reference proteome</keyword>
<evidence type="ECO:0000313" key="2">
    <source>
        <dbReference type="Proteomes" id="UP001439008"/>
    </source>
</evidence>
<comment type="caution">
    <text evidence="1">The sequence shown here is derived from an EMBL/GenBank/DDBJ whole genome shotgun (WGS) entry which is preliminary data.</text>
</comment>